<accession>A0ABQ4A7K9</accession>
<sequence length="201" mass="21343">MATAPLQPGQIKTGPGVIRWAPLGTPFPTVSVVNSKLVMTWGALWLPVGGTDAGLTYSESTDTEEIRVAESPYPIRVEITGKAGSVNFEMNQISDVNWKLAMNGGTITVTGSAGTKLSEYIPPLMGQETNVMLGFQSRDDEEGLLWPQVFNTGSVETARADTATKAGLPAEFAVQLPDPAVLTTPYKRWTAGSLAQYAPAA</sequence>
<gene>
    <name evidence="1" type="ORF">Ahu01nite_097960</name>
</gene>
<protein>
    <recommendedName>
        <fullName evidence="3">Major tail protein</fullName>
    </recommendedName>
</protein>
<dbReference type="EMBL" id="BOMN01000149">
    <property type="protein sequence ID" value="GIE26694.1"/>
    <property type="molecule type" value="Genomic_DNA"/>
</dbReference>
<dbReference type="Proteomes" id="UP000603200">
    <property type="component" value="Unassembled WGS sequence"/>
</dbReference>
<evidence type="ECO:0000313" key="1">
    <source>
        <dbReference type="EMBL" id="GIE26694.1"/>
    </source>
</evidence>
<comment type="caution">
    <text evidence="1">The sequence shown here is derived from an EMBL/GenBank/DDBJ whole genome shotgun (WGS) entry which is preliminary data.</text>
</comment>
<organism evidence="1 2">
    <name type="scientific">Winogradskya humida</name>
    <dbReference type="NCBI Taxonomy" id="113566"/>
    <lineage>
        <taxon>Bacteria</taxon>
        <taxon>Bacillati</taxon>
        <taxon>Actinomycetota</taxon>
        <taxon>Actinomycetes</taxon>
        <taxon>Micromonosporales</taxon>
        <taxon>Micromonosporaceae</taxon>
        <taxon>Winogradskya</taxon>
    </lineage>
</organism>
<evidence type="ECO:0008006" key="3">
    <source>
        <dbReference type="Google" id="ProtNLM"/>
    </source>
</evidence>
<dbReference type="RefSeq" id="WP_203843594.1">
    <property type="nucleotide sequence ID" value="NZ_BAAATV010000016.1"/>
</dbReference>
<reference evidence="1 2" key="1">
    <citation type="submission" date="2021-01" db="EMBL/GenBank/DDBJ databases">
        <title>Whole genome shotgun sequence of Actinoplanes humidus NBRC 14915.</title>
        <authorList>
            <person name="Komaki H."/>
            <person name="Tamura T."/>
        </authorList>
    </citation>
    <scope>NUCLEOTIDE SEQUENCE [LARGE SCALE GENOMIC DNA]</scope>
    <source>
        <strain evidence="1 2">NBRC 14915</strain>
    </source>
</reference>
<keyword evidence="2" id="KW-1185">Reference proteome</keyword>
<proteinExistence type="predicted"/>
<name>A0ABQ4A7K9_9ACTN</name>
<evidence type="ECO:0000313" key="2">
    <source>
        <dbReference type="Proteomes" id="UP000603200"/>
    </source>
</evidence>